<evidence type="ECO:0000256" key="2">
    <source>
        <dbReference type="ARBA" id="ARBA00022692"/>
    </source>
</evidence>
<dbReference type="Gene3D" id="1.20.120.550">
    <property type="entry name" value="Membrane associated eicosanoid/glutathione metabolism-like domain"/>
    <property type="match status" value="1"/>
</dbReference>
<keyword evidence="4 5" id="KW-0472">Membrane</keyword>
<evidence type="ECO:0008006" key="8">
    <source>
        <dbReference type="Google" id="ProtNLM"/>
    </source>
</evidence>
<dbReference type="EMBL" id="RBII01000001">
    <property type="protein sequence ID" value="RKQ71762.1"/>
    <property type="molecule type" value="Genomic_DNA"/>
</dbReference>
<evidence type="ECO:0000313" key="7">
    <source>
        <dbReference type="Proteomes" id="UP000282211"/>
    </source>
</evidence>
<evidence type="ECO:0000256" key="3">
    <source>
        <dbReference type="ARBA" id="ARBA00022989"/>
    </source>
</evidence>
<dbReference type="InParanoid" id="A0A420WLH2"/>
<dbReference type="SUPFAM" id="SSF161084">
    <property type="entry name" value="MAPEG domain-like"/>
    <property type="match status" value="1"/>
</dbReference>
<feature type="transmembrane region" description="Helical" evidence="5">
    <location>
        <begin position="73"/>
        <end position="96"/>
    </location>
</feature>
<keyword evidence="2 5" id="KW-0812">Transmembrane</keyword>
<dbReference type="RefSeq" id="WP_121099504.1">
    <property type="nucleotide sequence ID" value="NZ_RBII01000001.1"/>
</dbReference>
<name>A0A420WLH2_9PROT</name>
<sequence length="138" mass="15605">MTPETFLAPVMALIVWTLLIWVLLYIRRIPAMKSARMAPDKAKLPDSGWKGQLPLKAQVAAHNYNHLMEQPTLFYALMFYITLTSQTSSILFYLAWAYVALRVVHSFIQTNAGPVMIRFSIFTLSTLVLAVMVGLTLL</sequence>
<gene>
    <name evidence="6" type="ORF">DES40_1092</name>
</gene>
<dbReference type="AlphaFoldDB" id="A0A420WLH2"/>
<dbReference type="GO" id="GO:0016020">
    <property type="term" value="C:membrane"/>
    <property type="evidence" value="ECO:0007669"/>
    <property type="project" value="UniProtKB-SubCell"/>
</dbReference>
<evidence type="ECO:0000313" key="6">
    <source>
        <dbReference type="EMBL" id="RKQ71762.1"/>
    </source>
</evidence>
<dbReference type="OrthoDB" id="5516290at2"/>
<accession>A0A420WLH2</accession>
<comment type="subcellular location">
    <subcellularLocation>
        <location evidence="1">Membrane</location>
    </subcellularLocation>
</comment>
<evidence type="ECO:0000256" key="5">
    <source>
        <dbReference type="SAM" id="Phobius"/>
    </source>
</evidence>
<evidence type="ECO:0000256" key="4">
    <source>
        <dbReference type="ARBA" id="ARBA00023136"/>
    </source>
</evidence>
<reference evidence="6 7" key="1">
    <citation type="submission" date="2018-10" db="EMBL/GenBank/DDBJ databases">
        <title>Genomic Encyclopedia of Type Strains, Phase IV (KMG-IV): sequencing the most valuable type-strain genomes for metagenomic binning, comparative biology and taxonomic classification.</title>
        <authorList>
            <person name="Goeker M."/>
        </authorList>
    </citation>
    <scope>NUCLEOTIDE SEQUENCE [LARGE SCALE GENOMIC DNA]</scope>
    <source>
        <strain evidence="6 7">DSM 22008</strain>
    </source>
</reference>
<keyword evidence="7" id="KW-1185">Reference proteome</keyword>
<feature type="transmembrane region" description="Helical" evidence="5">
    <location>
        <begin position="6"/>
        <end position="26"/>
    </location>
</feature>
<feature type="transmembrane region" description="Helical" evidence="5">
    <location>
        <begin position="116"/>
        <end position="137"/>
    </location>
</feature>
<organism evidence="6 7">
    <name type="scientific">Litorimonas taeanensis</name>
    <dbReference type="NCBI Taxonomy" id="568099"/>
    <lineage>
        <taxon>Bacteria</taxon>
        <taxon>Pseudomonadati</taxon>
        <taxon>Pseudomonadota</taxon>
        <taxon>Alphaproteobacteria</taxon>
        <taxon>Maricaulales</taxon>
        <taxon>Robiginitomaculaceae</taxon>
    </lineage>
</organism>
<evidence type="ECO:0000256" key="1">
    <source>
        <dbReference type="ARBA" id="ARBA00004370"/>
    </source>
</evidence>
<comment type="caution">
    <text evidence="6">The sequence shown here is derived from an EMBL/GenBank/DDBJ whole genome shotgun (WGS) entry which is preliminary data.</text>
</comment>
<dbReference type="Pfam" id="PF01124">
    <property type="entry name" value="MAPEG"/>
    <property type="match status" value="1"/>
</dbReference>
<dbReference type="InterPro" id="IPR023352">
    <property type="entry name" value="MAPEG-like_dom_sf"/>
</dbReference>
<protein>
    <recommendedName>
        <fullName evidence="8">MAPEG family protein</fullName>
    </recommendedName>
</protein>
<keyword evidence="3 5" id="KW-1133">Transmembrane helix</keyword>
<dbReference type="InterPro" id="IPR001129">
    <property type="entry name" value="Membr-assoc_MAPEG"/>
</dbReference>
<dbReference type="Proteomes" id="UP000282211">
    <property type="component" value="Unassembled WGS sequence"/>
</dbReference>
<proteinExistence type="predicted"/>